<accession>A0A6G8QDD0</accession>
<dbReference type="Proteomes" id="UP000501452">
    <property type="component" value="Chromosome"/>
</dbReference>
<sequence length="166" mass="17864">MPEALWKWSGRPFRALAVTGLLIALALEFSGCGATKSPDDSFSEAGNGVAKQGAATRTNESGEVTIKVVWEGRDAGPTFDVTMDTHSVDLDGYDLRKLAVLRNDGGQEVRARAWAAPKGGHHREGKLSFPEKASDGGAVIGRDTREITLIIRDVAGVPERSFEWNL</sequence>
<dbReference type="EMBL" id="CP045119">
    <property type="protein sequence ID" value="QIN84442.1"/>
    <property type="molecule type" value="Genomic_DNA"/>
</dbReference>
<feature type="region of interest" description="Disordered" evidence="1">
    <location>
        <begin position="115"/>
        <end position="135"/>
    </location>
</feature>
<proteinExistence type="predicted"/>
<reference evidence="2 3" key="1">
    <citation type="submission" date="2019-10" db="EMBL/GenBank/DDBJ databases">
        <title>Rubrobacter sp nov SCSIO 52090 isolated from a deep-sea sediment in the South China Sea.</title>
        <authorList>
            <person name="Chen R.W."/>
        </authorList>
    </citation>
    <scope>NUCLEOTIDE SEQUENCE [LARGE SCALE GENOMIC DNA]</scope>
    <source>
        <strain evidence="2 3">SCSIO 52909</strain>
    </source>
</reference>
<evidence type="ECO:0000313" key="3">
    <source>
        <dbReference type="Proteomes" id="UP000501452"/>
    </source>
</evidence>
<evidence type="ECO:0000313" key="2">
    <source>
        <dbReference type="EMBL" id="QIN84442.1"/>
    </source>
</evidence>
<protein>
    <submittedName>
        <fullName evidence="2">Uncharacterized protein</fullName>
    </submittedName>
</protein>
<gene>
    <name evidence="2" type="ORF">GBA63_18675</name>
</gene>
<name>A0A6G8QDD0_9ACTN</name>
<dbReference type="AlphaFoldDB" id="A0A6G8QDD0"/>
<dbReference type="RefSeq" id="WP_166178626.1">
    <property type="nucleotide sequence ID" value="NZ_CP045119.1"/>
</dbReference>
<keyword evidence="3" id="KW-1185">Reference proteome</keyword>
<organism evidence="2 3">
    <name type="scientific">Rubrobacter tropicus</name>
    <dbReference type="NCBI Taxonomy" id="2653851"/>
    <lineage>
        <taxon>Bacteria</taxon>
        <taxon>Bacillati</taxon>
        <taxon>Actinomycetota</taxon>
        <taxon>Rubrobacteria</taxon>
        <taxon>Rubrobacterales</taxon>
        <taxon>Rubrobacteraceae</taxon>
        <taxon>Rubrobacter</taxon>
    </lineage>
</organism>
<dbReference type="KEGG" id="rub:GBA63_18675"/>
<evidence type="ECO:0000256" key="1">
    <source>
        <dbReference type="SAM" id="MobiDB-lite"/>
    </source>
</evidence>